<dbReference type="PRINTS" id="PR01001">
    <property type="entry name" value="FADG3PDH"/>
</dbReference>
<dbReference type="Pfam" id="PF01266">
    <property type="entry name" value="DAO"/>
    <property type="match status" value="1"/>
</dbReference>
<proteinExistence type="inferred from homology"/>
<evidence type="ECO:0000256" key="3">
    <source>
        <dbReference type="ARBA" id="ARBA00022630"/>
    </source>
</evidence>
<evidence type="ECO:0000256" key="1">
    <source>
        <dbReference type="ARBA" id="ARBA00001974"/>
    </source>
</evidence>
<evidence type="ECO:0000313" key="8">
    <source>
        <dbReference type="Proteomes" id="UP000005439"/>
    </source>
</evidence>
<dbReference type="STRING" id="679936.Sulac_0929"/>
<dbReference type="InterPro" id="IPR036188">
    <property type="entry name" value="FAD/NAD-bd_sf"/>
</dbReference>
<dbReference type="KEGG" id="sap:Sulac_0929"/>
<evidence type="ECO:0000256" key="5">
    <source>
        <dbReference type="ARBA" id="ARBA00023002"/>
    </source>
</evidence>
<evidence type="ECO:0000313" key="7">
    <source>
        <dbReference type="EMBL" id="AEW04431.1"/>
    </source>
</evidence>
<keyword evidence="3" id="KW-0285">Flavoprotein</keyword>
<dbReference type="InterPro" id="IPR006076">
    <property type="entry name" value="FAD-dep_OxRdtase"/>
</dbReference>
<dbReference type="PATRIC" id="fig|679936.5.peg.983"/>
<dbReference type="Proteomes" id="UP000005439">
    <property type="component" value="Chromosome"/>
</dbReference>
<name>G8TSQ4_SULAD</name>
<evidence type="ECO:0000256" key="2">
    <source>
        <dbReference type="ARBA" id="ARBA00007330"/>
    </source>
</evidence>
<dbReference type="GO" id="GO:0004368">
    <property type="term" value="F:glycerol-3-phosphate dehydrogenase (quinone) activity"/>
    <property type="evidence" value="ECO:0007669"/>
    <property type="project" value="UniProtKB-EC"/>
</dbReference>
<keyword evidence="4" id="KW-0274">FAD</keyword>
<sequence length="490" mass="53916">MVVVIGAGATGLGVAWDLTLRGIPVTVIDQGDIGHGTSGRFHGLLHSGGRYVVTDPPAARDCYEESRILTRIFPGAVIPTGGVFVAVQNEDLAFQELWLKGCQRASIPVRELSPAALRQKIPDLTSAVQSAFQVPDGVLEGFTVLFRLARHIEAAGGQIWRQTRVEAIRMVNGRVSGVVIRTRQDDRRDIACQAVVNAAGPWAGDISRLLKDPLRMNLAAGMMIIFAHRRVPLVVNRLRHPGDGDILVPHGRTVIWGTTDVPQERPDPPRPTREEARRLIHLGEALFPEMGQWRVLRAFTGVRPLYHPGAVGDAREISRDFTVIDHLAQGGPEGAFSVVGGKWTTFRLMAERVADQVARYLSVDQKSRTRDVVLRPTEDHQARSAGPLVCECEGVSVSAWGDGAAPLDHRRLRSWFGMGPCQGTLCAHRATGLRAREVEPHQALAELRAFREERMAGMRPVDWGDNARQYALLEAVRQQTYAEMEEADDA</sequence>
<evidence type="ECO:0000259" key="6">
    <source>
        <dbReference type="Pfam" id="PF01266"/>
    </source>
</evidence>
<dbReference type="GO" id="GO:0006072">
    <property type="term" value="P:glycerol-3-phosphate metabolic process"/>
    <property type="evidence" value="ECO:0007669"/>
    <property type="project" value="InterPro"/>
</dbReference>
<gene>
    <name evidence="7" type="ordered locus">Sulac_0929</name>
</gene>
<comment type="similarity">
    <text evidence="2">Belongs to the FAD-dependent glycerol-3-phosphate dehydrogenase family.</text>
</comment>
<comment type="cofactor">
    <cofactor evidence="1">
        <name>FAD</name>
        <dbReference type="ChEBI" id="CHEBI:57692"/>
    </cofactor>
</comment>
<accession>G8TSQ4</accession>
<organism evidence="7 8">
    <name type="scientific">Sulfobacillus acidophilus (strain ATCC 700253 / DSM 10332 / NAL)</name>
    <dbReference type="NCBI Taxonomy" id="679936"/>
    <lineage>
        <taxon>Bacteria</taxon>
        <taxon>Bacillati</taxon>
        <taxon>Bacillota</taxon>
        <taxon>Clostridia</taxon>
        <taxon>Eubacteriales</taxon>
        <taxon>Clostridiales Family XVII. Incertae Sedis</taxon>
        <taxon>Sulfobacillus</taxon>
    </lineage>
</organism>
<dbReference type="PANTHER" id="PTHR11985">
    <property type="entry name" value="GLYCEROL-3-PHOSPHATE DEHYDROGENASE"/>
    <property type="match status" value="1"/>
</dbReference>
<dbReference type="HOGENOM" id="CLU_015740_0_1_9"/>
<dbReference type="Gene3D" id="3.30.9.10">
    <property type="entry name" value="D-Amino Acid Oxidase, subunit A, domain 2"/>
    <property type="match status" value="1"/>
</dbReference>
<dbReference type="EMBL" id="CP003179">
    <property type="protein sequence ID" value="AEW04431.1"/>
    <property type="molecule type" value="Genomic_DNA"/>
</dbReference>
<dbReference type="SUPFAM" id="SSF51905">
    <property type="entry name" value="FAD/NAD(P)-binding domain"/>
    <property type="match status" value="1"/>
</dbReference>
<keyword evidence="8" id="KW-1185">Reference proteome</keyword>
<dbReference type="AlphaFoldDB" id="G8TSQ4"/>
<dbReference type="EC" id="1.1.5.3" evidence="7"/>
<evidence type="ECO:0000256" key="4">
    <source>
        <dbReference type="ARBA" id="ARBA00022827"/>
    </source>
</evidence>
<protein>
    <submittedName>
        <fullName evidence="7">Glycerol 3-phosphate dehydrogenase (Quinone) subunit A</fullName>
        <ecNumber evidence="7">1.1.5.3</ecNumber>
    </submittedName>
</protein>
<reference evidence="7 8" key="2">
    <citation type="journal article" date="2012" name="Stand. Genomic Sci.">
        <title>Complete genome sequence of the moderately thermophilic mineral-sulfide-oxidizing firmicute Sulfobacillus acidophilus type strain (NAL(T)).</title>
        <authorList>
            <person name="Anderson I."/>
            <person name="Chertkov O."/>
            <person name="Chen A."/>
            <person name="Saunders E."/>
            <person name="Lapidus A."/>
            <person name="Nolan M."/>
            <person name="Lucas S."/>
            <person name="Hammon N."/>
            <person name="Deshpande S."/>
            <person name="Cheng J.F."/>
            <person name="Han C."/>
            <person name="Tapia R."/>
            <person name="Goodwin L.A."/>
            <person name="Pitluck S."/>
            <person name="Liolios K."/>
            <person name="Pagani I."/>
            <person name="Ivanova N."/>
            <person name="Mikhailova N."/>
            <person name="Pati A."/>
            <person name="Palaniappan K."/>
            <person name="Land M."/>
            <person name="Pan C."/>
            <person name="Rohde M."/>
            <person name="Pukall R."/>
            <person name="Goker M."/>
            <person name="Detter J.C."/>
            <person name="Woyke T."/>
            <person name="Bristow J."/>
            <person name="Eisen J.A."/>
            <person name="Markowitz V."/>
            <person name="Hugenholtz P."/>
            <person name="Kyrpides N.C."/>
            <person name="Klenk H.P."/>
            <person name="Mavromatis K."/>
        </authorList>
    </citation>
    <scope>NUCLEOTIDE SEQUENCE [LARGE SCALE GENOMIC DNA]</scope>
    <source>
        <strain evidence="8">ATCC 700253 / DSM 10332 / NAL</strain>
    </source>
</reference>
<dbReference type="PANTHER" id="PTHR11985:SF15">
    <property type="entry name" value="GLYCEROL-3-PHOSPHATE DEHYDROGENASE, MITOCHONDRIAL"/>
    <property type="match status" value="1"/>
</dbReference>
<dbReference type="Gene3D" id="3.50.50.60">
    <property type="entry name" value="FAD/NAD(P)-binding domain"/>
    <property type="match status" value="2"/>
</dbReference>
<dbReference type="Gene3D" id="1.10.10.1100">
    <property type="entry name" value="BFD-like [2Fe-2S]-binding domain"/>
    <property type="match status" value="1"/>
</dbReference>
<reference evidence="8" key="1">
    <citation type="submission" date="2011-12" db="EMBL/GenBank/DDBJ databases">
        <title>The complete genome of chromosome of Sulfobacillus acidophilus DSM 10332.</title>
        <authorList>
            <person name="Lucas S."/>
            <person name="Han J."/>
            <person name="Lapidus A."/>
            <person name="Bruce D."/>
            <person name="Goodwin L."/>
            <person name="Pitluck S."/>
            <person name="Peters L."/>
            <person name="Kyrpides N."/>
            <person name="Mavromatis K."/>
            <person name="Ivanova N."/>
            <person name="Mikhailova N."/>
            <person name="Chertkov O."/>
            <person name="Saunders E."/>
            <person name="Detter J.C."/>
            <person name="Tapia R."/>
            <person name="Han C."/>
            <person name="Land M."/>
            <person name="Hauser L."/>
            <person name="Markowitz V."/>
            <person name="Cheng J.-F."/>
            <person name="Hugenholtz P."/>
            <person name="Woyke T."/>
            <person name="Wu D."/>
            <person name="Pukall R."/>
            <person name="Gehrich-Schroeter G."/>
            <person name="Schneider S."/>
            <person name="Klenk H.-P."/>
            <person name="Eisen J.A."/>
        </authorList>
    </citation>
    <scope>NUCLEOTIDE SEQUENCE [LARGE SCALE GENOMIC DNA]</scope>
    <source>
        <strain evidence="8">ATCC 700253 / DSM 10332 / NAL</strain>
    </source>
</reference>
<dbReference type="InterPro" id="IPR000447">
    <property type="entry name" value="G3P_DH_FAD-dep"/>
</dbReference>
<dbReference type="InterPro" id="IPR041854">
    <property type="entry name" value="BFD-like_2Fe2S-bd_dom_sf"/>
</dbReference>
<feature type="domain" description="FAD dependent oxidoreductase" evidence="6">
    <location>
        <begin position="2"/>
        <end position="310"/>
    </location>
</feature>
<keyword evidence="5 7" id="KW-0560">Oxidoreductase</keyword>